<reference evidence="1" key="1">
    <citation type="submission" date="2017-08" db="EMBL/GenBank/DDBJ databases">
        <title>Genome sequence of Candidatus Hamiltonella defensa from Acyrthosiphon pisum strain MI47.</title>
        <authorList>
            <person name="Patel V.A."/>
            <person name="Chevignon G."/>
            <person name="Russell J.A."/>
            <person name="Oliver K.M."/>
        </authorList>
    </citation>
    <scope>NUCLEOTIDE SEQUENCE</scope>
    <source>
        <strain evidence="1">MI47</strain>
        <plasmid evidence="1">p2_M47_H.defensa</plasmid>
    </source>
</reference>
<dbReference type="EMBL" id="CP022934">
    <property type="protein sequence ID" value="ASV34530.1"/>
    <property type="molecule type" value="Genomic_DNA"/>
</dbReference>
<organism evidence="1 2">
    <name type="scientific">Candidatus Williamhamiltonella defendens</name>
    <dbReference type="NCBI Taxonomy" id="138072"/>
    <lineage>
        <taxon>Bacteria</taxon>
        <taxon>Pseudomonadati</taxon>
        <taxon>Pseudomonadota</taxon>
        <taxon>Gammaproteobacteria</taxon>
        <taxon>Enterobacterales</taxon>
        <taxon>Enterobacteriaceae</taxon>
        <taxon>aphid secondary symbionts</taxon>
        <taxon>Candidatus Williamhamiltonella</taxon>
    </lineage>
</organism>
<evidence type="ECO:0008006" key="3">
    <source>
        <dbReference type="Google" id="ProtNLM"/>
    </source>
</evidence>
<gene>
    <name evidence="1" type="ORF">CJJ18_11040</name>
</gene>
<name>A0AAC9YGT1_9ENTR</name>
<dbReference type="RefSeq" id="WP_095034936.1">
    <property type="nucleotide sequence ID" value="NZ_CAWNQP010000002.1"/>
</dbReference>
<evidence type="ECO:0000313" key="2">
    <source>
        <dbReference type="Proteomes" id="UP000792865"/>
    </source>
</evidence>
<dbReference type="AlphaFoldDB" id="A0AAC9YGT1"/>
<accession>A0AAC9YGT1</accession>
<dbReference type="Proteomes" id="UP000792865">
    <property type="component" value="Plasmid p2_M47_H.defensa"/>
</dbReference>
<geneLocation type="plasmid" evidence="1 2">
    <name>p2_M47_H.defensa</name>
</geneLocation>
<proteinExistence type="predicted"/>
<evidence type="ECO:0000313" key="1">
    <source>
        <dbReference type="EMBL" id="ASV34530.1"/>
    </source>
</evidence>
<protein>
    <recommendedName>
        <fullName evidence="3">Plasmid replication protein RepL domain-containing protein</fullName>
    </recommendedName>
</protein>
<sequence length="160" mass="18910">MQKQKKIKTAYYKHKRETLDFSTGEIISESKTTLSRYSVEPPYVKMYIDDICSLVSIPESLKNVLFLILRKLDYDGYITLSTRYRKLMREQLDIKDGTLRNRLALLVKKEFVFSEGGNEYSVNPKFFARGEWKAIIEKRASFELKIRYSEEGREITTKRV</sequence>
<keyword evidence="1" id="KW-0614">Plasmid</keyword>